<keyword evidence="3" id="KW-1185">Reference proteome</keyword>
<dbReference type="RefSeq" id="WP_060815603.1">
    <property type="nucleotide sequence ID" value="NZ_JBHULA010000083.1"/>
</dbReference>
<accession>A0A376H493</accession>
<dbReference type="EMBL" id="UFYW01000001">
    <property type="protein sequence ID" value="STD82067.1"/>
    <property type="molecule type" value="Genomic_DNA"/>
</dbReference>
<evidence type="ECO:0000313" key="1">
    <source>
        <dbReference type="EMBL" id="STD82067.1"/>
    </source>
</evidence>
<dbReference type="OrthoDB" id="2189516at2"/>
<evidence type="ECO:0000313" key="3">
    <source>
        <dbReference type="Proteomes" id="UP000254807"/>
    </source>
</evidence>
<proteinExistence type="predicted"/>
<evidence type="ECO:0000313" key="2">
    <source>
        <dbReference type="EMBL" id="STD85183.1"/>
    </source>
</evidence>
<name>A0A376H493_ENTGA</name>
<dbReference type="Proteomes" id="UP000254807">
    <property type="component" value="Unassembled WGS sequence"/>
</dbReference>
<organism evidence="2 3">
    <name type="scientific">Enterococcus gallinarum</name>
    <dbReference type="NCBI Taxonomy" id="1353"/>
    <lineage>
        <taxon>Bacteria</taxon>
        <taxon>Bacillati</taxon>
        <taxon>Bacillota</taxon>
        <taxon>Bacilli</taxon>
        <taxon>Lactobacillales</taxon>
        <taxon>Enterococcaceae</taxon>
        <taxon>Enterococcus</taxon>
    </lineage>
</organism>
<dbReference type="AlphaFoldDB" id="A0A376H493"/>
<reference evidence="2 3" key="1">
    <citation type="submission" date="2018-06" db="EMBL/GenBank/DDBJ databases">
        <authorList>
            <consortium name="Pathogen Informatics"/>
            <person name="Doyle S."/>
        </authorList>
    </citation>
    <scope>NUCLEOTIDE SEQUENCE [LARGE SCALE GENOMIC DNA]</scope>
    <source>
        <strain evidence="2 3">NCTC12360</strain>
    </source>
</reference>
<sequence length="181" mass="21129">MNAYTTTKWLRLLDLKAAIEALNEKMVDLSYFRFRVPYIEQAVKAGRYQEKENWQEIARLLEVRKGYEQELEELEFSRRKGRLEFIRFYRFSLPIPAILAVKKGCDKMKIYENCVAALSSEKPLMEEISLATVTWEMSRQPTEEQTYLSLEEIEIELEEIGRYATCSTYCGSVISIAGVIV</sequence>
<dbReference type="EMBL" id="UFYW01000001">
    <property type="protein sequence ID" value="STD85183.1"/>
    <property type="molecule type" value="Genomic_DNA"/>
</dbReference>
<gene>
    <name evidence="1" type="ORF">NCTC12360_00486</name>
    <name evidence="2" type="ORF">NCTC12360_03737</name>
</gene>
<protein>
    <submittedName>
        <fullName evidence="2">Uncharacterized protein</fullName>
    </submittedName>
</protein>